<protein>
    <submittedName>
        <fullName evidence="1">Unannotated protein</fullName>
    </submittedName>
</protein>
<dbReference type="AlphaFoldDB" id="A0A6J6KPP9"/>
<gene>
    <name evidence="1" type="ORF">UFOPK2158_01243</name>
</gene>
<evidence type="ECO:0000313" key="1">
    <source>
        <dbReference type="EMBL" id="CAB4651787.1"/>
    </source>
</evidence>
<dbReference type="EMBL" id="CAEZVY010000160">
    <property type="protein sequence ID" value="CAB4651787.1"/>
    <property type="molecule type" value="Genomic_DNA"/>
</dbReference>
<organism evidence="1">
    <name type="scientific">freshwater metagenome</name>
    <dbReference type="NCBI Taxonomy" id="449393"/>
    <lineage>
        <taxon>unclassified sequences</taxon>
        <taxon>metagenomes</taxon>
        <taxon>ecological metagenomes</taxon>
    </lineage>
</organism>
<name>A0A6J6KPP9_9ZZZZ</name>
<proteinExistence type="predicted"/>
<sequence length="164" mass="17545">MDNAGTGWHHLEVVKSGLSPTQELVALTVSFILNIDVACEGIWLPKKVGDDRVVDNKLGWREGVDLARIAAQINNCLAHSCQVNDAGNASEILQHHAGWGELDFCGWLRVGIPTAERADLVLGDVGTVFGAQQVLQQHFEAEGESLVALDAVRAVDLVVSAANV</sequence>
<reference evidence="1" key="1">
    <citation type="submission" date="2020-05" db="EMBL/GenBank/DDBJ databases">
        <authorList>
            <person name="Chiriac C."/>
            <person name="Salcher M."/>
            <person name="Ghai R."/>
            <person name="Kavagutti S V."/>
        </authorList>
    </citation>
    <scope>NUCLEOTIDE SEQUENCE</scope>
</reference>
<accession>A0A6J6KPP9</accession>